<organism evidence="2 3">
    <name type="scientific">candidate division WWE3 bacterium CG08_land_8_20_14_0_20_43_13</name>
    <dbReference type="NCBI Taxonomy" id="1975087"/>
    <lineage>
        <taxon>Bacteria</taxon>
        <taxon>Katanobacteria</taxon>
    </lineage>
</organism>
<sequence>GKIEVTKMIGFEVKIPEDGQELNTSYLGIGEVRLIRTAFNILVIFIHSGIVTLFYAIFRD</sequence>
<accession>A0A2H0X6W4</accession>
<dbReference type="Proteomes" id="UP000231414">
    <property type="component" value="Unassembled WGS sequence"/>
</dbReference>
<dbReference type="AlphaFoldDB" id="A0A2H0X6W4"/>
<comment type="caution">
    <text evidence="2">The sequence shown here is derived from an EMBL/GenBank/DDBJ whole genome shotgun (WGS) entry which is preliminary data.</text>
</comment>
<keyword evidence="1" id="KW-1133">Transmembrane helix</keyword>
<evidence type="ECO:0000313" key="2">
    <source>
        <dbReference type="EMBL" id="PIS20670.1"/>
    </source>
</evidence>
<protein>
    <submittedName>
        <fullName evidence="2">Uncharacterized protein</fullName>
    </submittedName>
</protein>
<dbReference type="EMBL" id="PEYW01000037">
    <property type="protein sequence ID" value="PIS20670.1"/>
    <property type="molecule type" value="Genomic_DNA"/>
</dbReference>
<evidence type="ECO:0000313" key="3">
    <source>
        <dbReference type="Proteomes" id="UP000231414"/>
    </source>
</evidence>
<proteinExistence type="predicted"/>
<keyword evidence="1" id="KW-0472">Membrane</keyword>
<feature type="non-terminal residue" evidence="2">
    <location>
        <position position="1"/>
    </location>
</feature>
<reference evidence="3" key="1">
    <citation type="submission" date="2017-09" db="EMBL/GenBank/DDBJ databases">
        <title>Depth-based differentiation of microbial function through sediment-hosted aquifers and enrichment of novel symbionts in the deep terrestrial subsurface.</title>
        <authorList>
            <person name="Probst A.J."/>
            <person name="Ladd B."/>
            <person name="Jarett J.K."/>
            <person name="Geller-Mcgrath D.E."/>
            <person name="Sieber C.M.K."/>
            <person name="Emerson J.B."/>
            <person name="Anantharaman K."/>
            <person name="Thomas B.C."/>
            <person name="Malmstrom R."/>
            <person name="Stieglmeier M."/>
            <person name="Klingl A."/>
            <person name="Woyke T."/>
            <person name="Ryan C.M."/>
            <person name="Banfield J.F."/>
        </authorList>
    </citation>
    <scope>NUCLEOTIDE SEQUENCE [LARGE SCALE GENOMIC DNA]</scope>
</reference>
<evidence type="ECO:0000256" key="1">
    <source>
        <dbReference type="SAM" id="Phobius"/>
    </source>
</evidence>
<keyword evidence="1" id="KW-0812">Transmembrane</keyword>
<gene>
    <name evidence="2" type="ORF">COT52_02610</name>
</gene>
<name>A0A2H0X6W4_UNCKA</name>
<feature type="transmembrane region" description="Helical" evidence="1">
    <location>
        <begin position="38"/>
        <end position="58"/>
    </location>
</feature>